<evidence type="ECO:0000256" key="9">
    <source>
        <dbReference type="NCBIfam" id="TIGR00187"/>
    </source>
</evidence>
<feature type="domain" description="Lumazine-binding" evidence="11">
    <location>
        <begin position="98"/>
        <end position="194"/>
    </location>
</feature>
<dbReference type="InterPro" id="IPR001783">
    <property type="entry name" value="Lumazine-bd"/>
</dbReference>
<evidence type="ECO:0000256" key="1">
    <source>
        <dbReference type="ARBA" id="ARBA00000968"/>
    </source>
</evidence>
<dbReference type="PATRIC" id="fig|1306954.6.peg.3754"/>
<evidence type="ECO:0000313" key="12">
    <source>
        <dbReference type="EMBL" id="KXO10268.1"/>
    </source>
</evidence>
<dbReference type="RefSeq" id="WP_061331846.1">
    <property type="nucleotide sequence ID" value="NZ_LOCO01000007.1"/>
</dbReference>
<evidence type="ECO:0000259" key="11">
    <source>
        <dbReference type="PROSITE" id="PS51177"/>
    </source>
</evidence>
<dbReference type="InterPro" id="IPR023366">
    <property type="entry name" value="ATP_synth_asu-like_sf"/>
</dbReference>
<comment type="pathway">
    <text evidence="3">Cofactor biosynthesis; riboflavin biosynthesis; riboflavin from 2-hydroxy-3-oxobutyl phosphate and 5-amino-6-(D-ribitylamino)uracil: step 2/2.</text>
</comment>
<feature type="repeat" description="Lumazine-binding" evidence="10">
    <location>
        <begin position="1"/>
        <end position="97"/>
    </location>
</feature>
<proteinExistence type="predicted"/>
<comment type="caution">
    <text evidence="12">The sequence shown here is derived from an EMBL/GenBank/DDBJ whole genome shotgun (WGS) entry which is preliminary data.</text>
</comment>
<dbReference type="GO" id="GO:0009231">
    <property type="term" value="P:riboflavin biosynthetic process"/>
    <property type="evidence" value="ECO:0007669"/>
    <property type="project" value="UniProtKB-KW"/>
</dbReference>
<feature type="repeat" description="Lumazine-binding" evidence="10">
    <location>
        <begin position="98"/>
        <end position="194"/>
    </location>
</feature>
<protein>
    <recommendedName>
        <fullName evidence="5 9">Riboflavin synthase</fullName>
        <ecNumber evidence="4 9">2.5.1.9</ecNumber>
    </recommendedName>
</protein>
<feature type="domain" description="Lumazine-binding" evidence="11">
    <location>
        <begin position="1"/>
        <end position="97"/>
    </location>
</feature>
<dbReference type="AlphaFoldDB" id="A0A137SCY6"/>
<dbReference type="PIRSF" id="PIRSF000498">
    <property type="entry name" value="Riboflavin_syn_A"/>
    <property type="match status" value="1"/>
</dbReference>
<dbReference type="PANTHER" id="PTHR21098:SF0">
    <property type="entry name" value="RIBOFLAVIN SYNTHASE"/>
    <property type="match status" value="1"/>
</dbReference>
<dbReference type="InterPro" id="IPR026017">
    <property type="entry name" value="Lumazine-bd_dom"/>
</dbReference>
<dbReference type="EC" id="2.5.1.9" evidence="4 9"/>
<dbReference type="PANTHER" id="PTHR21098">
    <property type="entry name" value="RIBOFLAVIN SYNTHASE ALPHA CHAIN"/>
    <property type="match status" value="1"/>
</dbReference>
<dbReference type="NCBIfam" id="NF009566">
    <property type="entry name" value="PRK13020.1"/>
    <property type="match status" value="1"/>
</dbReference>
<evidence type="ECO:0000256" key="10">
    <source>
        <dbReference type="PROSITE-ProRule" id="PRU00524"/>
    </source>
</evidence>
<dbReference type="SUPFAM" id="SSF63380">
    <property type="entry name" value="Riboflavin synthase domain-like"/>
    <property type="match status" value="2"/>
</dbReference>
<evidence type="ECO:0000256" key="4">
    <source>
        <dbReference type="ARBA" id="ARBA00012827"/>
    </source>
</evidence>
<dbReference type="GO" id="GO:0004746">
    <property type="term" value="F:riboflavin synthase activity"/>
    <property type="evidence" value="ECO:0007669"/>
    <property type="project" value="UniProtKB-UniRule"/>
</dbReference>
<comment type="catalytic activity">
    <reaction evidence="1">
        <text>2 6,7-dimethyl-8-(1-D-ribityl)lumazine + H(+) = 5-amino-6-(D-ribitylamino)uracil + riboflavin</text>
        <dbReference type="Rhea" id="RHEA:20772"/>
        <dbReference type="ChEBI" id="CHEBI:15378"/>
        <dbReference type="ChEBI" id="CHEBI:15934"/>
        <dbReference type="ChEBI" id="CHEBI:57986"/>
        <dbReference type="ChEBI" id="CHEBI:58201"/>
        <dbReference type="EC" id="2.5.1.9"/>
    </reaction>
</comment>
<dbReference type="Proteomes" id="UP000070282">
    <property type="component" value="Unassembled WGS sequence"/>
</dbReference>
<evidence type="ECO:0000256" key="8">
    <source>
        <dbReference type="ARBA" id="ARBA00022737"/>
    </source>
</evidence>
<sequence>MFTGIVQGIAKVTEIIASPGLNTLVIDFPGARVEGVTIGASVAINGTCLTVTRQDGTRLYFDAMQETLRLTTLGELSPGDTVNFERAARIGDEIGGHLLSGHIHTTATLVDIARPENNVTLWFEIPAEWEKYVFPKGYIAINGASLTIGEVRENRFNVHLIPETLRATTFGSAEQGQRVNIEVDSQTQTIVDTLARLGYDRPPTARS</sequence>
<reference evidence="13" key="1">
    <citation type="submission" date="2015-12" db="EMBL/GenBank/DDBJ databases">
        <authorList>
            <person name="Lima A."/>
            <person name="Farahani Zayas N."/>
            <person name="Castro Da Silva M.A."/>
            <person name="Cabral A."/>
            <person name="Pessatti M.L."/>
        </authorList>
    </citation>
    <scope>NUCLEOTIDE SEQUENCE [LARGE SCALE GENOMIC DNA]</scope>
    <source>
        <strain evidence="13">LAMA 842</strain>
    </source>
</reference>
<comment type="function">
    <text evidence="2">Catalyzes the dismutation of two molecules of 6,7-dimethyl-8-ribityllumazine, resulting in the formation of riboflavin and 5-amino-6-(D-ribitylamino)uracil.</text>
</comment>
<dbReference type="NCBIfam" id="TIGR00187">
    <property type="entry name" value="ribE"/>
    <property type="match status" value="1"/>
</dbReference>
<organism evidence="12 13">
    <name type="scientific">Marinobacter excellens LAMA 842</name>
    <dbReference type="NCBI Taxonomy" id="1306954"/>
    <lineage>
        <taxon>Bacteria</taxon>
        <taxon>Pseudomonadati</taxon>
        <taxon>Pseudomonadota</taxon>
        <taxon>Gammaproteobacteria</taxon>
        <taxon>Pseudomonadales</taxon>
        <taxon>Marinobacteraceae</taxon>
        <taxon>Marinobacter</taxon>
    </lineage>
</organism>
<gene>
    <name evidence="12" type="ORF">J122_1777</name>
</gene>
<dbReference type="EMBL" id="LOCO01000007">
    <property type="protein sequence ID" value="KXO10268.1"/>
    <property type="molecule type" value="Genomic_DNA"/>
</dbReference>
<dbReference type="CDD" id="cd00402">
    <property type="entry name" value="Riboflavin_synthase_like"/>
    <property type="match status" value="1"/>
</dbReference>
<dbReference type="NCBIfam" id="NF006767">
    <property type="entry name" value="PRK09289.1"/>
    <property type="match status" value="1"/>
</dbReference>
<dbReference type="FunFam" id="2.40.30.20:FF:000003">
    <property type="entry name" value="Riboflavin synthase, alpha subunit"/>
    <property type="match status" value="1"/>
</dbReference>
<evidence type="ECO:0000256" key="5">
    <source>
        <dbReference type="ARBA" id="ARBA00013950"/>
    </source>
</evidence>
<evidence type="ECO:0000313" key="13">
    <source>
        <dbReference type="Proteomes" id="UP000070282"/>
    </source>
</evidence>
<evidence type="ECO:0000256" key="2">
    <source>
        <dbReference type="ARBA" id="ARBA00002803"/>
    </source>
</evidence>
<accession>A0A137SCY6</accession>
<evidence type="ECO:0000256" key="7">
    <source>
        <dbReference type="ARBA" id="ARBA00022679"/>
    </source>
</evidence>
<name>A0A137SCY6_9GAMM</name>
<keyword evidence="13" id="KW-1185">Reference proteome</keyword>
<dbReference type="PROSITE" id="PS51177">
    <property type="entry name" value="LUMAZINE_BIND"/>
    <property type="match status" value="2"/>
</dbReference>
<keyword evidence="8" id="KW-0677">Repeat</keyword>
<keyword evidence="6" id="KW-0686">Riboflavin biosynthesis</keyword>
<dbReference type="Pfam" id="PF00677">
    <property type="entry name" value="Lum_binding"/>
    <property type="match status" value="2"/>
</dbReference>
<dbReference type="InterPro" id="IPR017938">
    <property type="entry name" value="Riboflavin_synthase-like_b-brl"/>
</dbReference>
<evidence type="ECO:0000256" key="3">
    <source>
        <dbReference type="ARBA" id="ARBA00004887"/>
    </source>
</evidence>
<dbReference type="Gene3D" id="2.40.30.20">
    <property type="match status" value="2"/>
</dbReference>
<evidence type="ECO:0000256" key="6">
    <source>
        <dbReference type="ARBA" id="ARBA00022619"/>
    </source>
</evidence>
<keyword evidence="7 12" id="KW-0808">Transferase</keyword>